<comment type="caution">
    <text evidence="3">The sequence shown here is derived from an EMBL/GenBank/DDBJ whole genome shotgun (WGS) entry which is preliminary data.</text>
</comment>
<keyword evidence="4" id="KW-1185">Reference proteome</keyword>
<evidence type="ECO:0000313" key="4">
    <source>
        <dbReference type="Proteomes" id="UP000283509"/>
    </source>
</evidence>
<feature type="compositionally biased region" description="Acidic residues" evidence="1">
    <location>
        <begin position="226"/>
        <end position="238"/>
    </location>
</feature>
<feature type="region of interest" description="Disordered" evidence="1">
    <location>
        <begin position="86"/>
        <end position="242"/>
    </location>
</feature>
<dbReference type="Pfam" id="PF26038">
    <property type="entry name" value="Dimer_MINDY4_N"/>
    <property type="match status" value="1"/>
</dbReference>
<feature type="domain" description="MINDY4 N-terminal dimerisation" evidence="2">
    <location>
        <begin position="6"/>
        <end position="77"/>
    </location>
</feature>
<reference evidence="3 4" key="2">
    <citation type="submission" date="2019-01" db="EMBL/GenBank/DDBJ databases">
        <title>The decoding of complex shrimp genome reveals the adaptation for benthos swimmer, frequently molting mechanism and breeding impact on genome.</title>
        <authorList>
            <person name="Sun Y."/>
            <person name="Gao Y."/>
            <person name="Yu Y."/>
        </authorList>
    </citation>
    <scope>NUCLEOTIDE SEQUENCE [LARGE SCALE GENOMIC DNA]</scope>
    <source>
        <tissue evidence="3">Muscle</tissue>
    </source>
</reference>
<accession>A0A423T353</accession>
<evidence type="ECO:0000259" key="2">
    <source>
        <dbReference type="Pfam" id="PF26038"/>
    </source>
</evidence>
<organism evidence="3 4">
    <name type="scientific">Penaeus vannamei</name>
    <name type="common">Whiteleg shrimp</name>
    <name type="synonym">Litopenaeus vannamei</name>
    <dbReference type="NCBI Taxonomy" id="6689"/>
    <lineage>
        <taxon>Eukaryota</taxon>
        <taxon>Metazoa</taxon>
        <taxon>Ecdysozoa</taxon>
        <taxon>Arthropoda</taxon>
        <taxon>Crustacea</taxon>
        <taxon>Multicrustacea</taxon>
        <taxon>Malacostraca</taxon>
        <taxon>Eumalacostraca</taxon>
        <taxon>Eucarida</taxon>
        <taxon>Decapoda</taxon>
        <taxon>Dendrobranchiata</taxon>
        <taxon>Penaeoidea</taxon>
        <taxon>Penaeidae</taxon>
        <taxon>Penaeus</taxon>
    </lineage>
</organism>
<gene>
    <name evidence="3" type="ORF">C7M84_011010</name>
</gene>
<evidence type="ECO:0000256" key="1">
    <source>
        <dbReference type="SAM" id="MobiDB-lite"/>
    </source>
</evidence>
<reference evidence="3 4" key="1">
    <citation type="submission" date="2018-04" db="EMBL/GenBank/DDBJ databases">
        <authorList>
            <person name="Zhang X."/>
            <person name="Yuan J."/>
            <person name="Li F."/>
            <person name="Xiang J."/>
        </authorList>
    </citation>
    <scope>NUCLEOTIDE SEQUENCE [LARGE SCALE GENOMIC DNA]</scope>
    <source>
        <tissue evidence="3">Muscle</tissue>
    </source>
</reference>
<dbReference type="AlphaFoldDB" id="A0A423T353"/>
<evidence type="ECO:0000313" key="3">
    <source>
        <dbReference type="EMBL" id="ROT70688.1"/>
    </source>
</evidence>
<dbReference type="OrthoDB" id="10263628at2759"/>
<feature type="compositionally biased region" description="Basic and acidic residues" evidence="1">
    <location>
        <begin position="216"/>
        <end position="225"/>
    </location>
</feature>
<dbReference type="Proteomes" id="UP000283509">
    <property type="component" value="Unassembled WGS sequence"/>
</dbReference>
<dbReference type="EMBL" id="QCYY01002398">
    <property type="protein sequence ID" value="ROT70688.1"/>
    <property type="molecule type" value="Genomic_DNA"/>
</dbReference>
<feature type="compositionally biased region" description="Basic and acidic residues" evidence="1">
    <location>
        <begin position="167"/>
        <end position="177"/>
    </location>
</feature>
<dbReference type="InterPro" id="IPR059022">
    <property type="entry name" value="MINDY4_N"/>
</dbReference>
<name>A0A423T353_PENVA</name>
<feature type="region of interest" description="Disordered" evidence="1">
    <location>
        <begin position="301"/>
        <end position="338"/>
    </location>
</feature>
<sequence length="338" mass="35594">MDRPNVEMLAASLVREYLARKKLVGVLRRLDEEQPRECVRSRLELLKALHISKLVKRNKHSASPLDSMLEVIVHFLLCHARPSRAATAHGPRREDFGPEGGAAPPEKLLGVGGESPALLRPVGDSGQGGVPAVGERSCPRVVGSLRGSHDPGRGPPQRDSGEEEVKEPEAGGRREPAGADSEANEALTQSSSLGGGRILEDLEQSASVSDVSARNVDAHSHRDSDATESDAYDSDESESASSFASIVDLLKDGSAEPKGAATGVRSRCADLKVPNAALVAATSPSADVEDDLEVIDAGVDEGARGAGELSAPGRREQRASTWTRQGGEQEEEGVSKGE</sequence>
<proteinExistence type="predicted"/>
<protein>
    <recommendedName>
        <fullName evidence="2">MINDY4 N-terminal dimerisation domain-containing protein</fullName>
    </recommendedName>
</protein>